<dbReference type="EMBL" id="CAUYUJ010004258">
    <property type="protein sequence ID" value="CAK0808809.1"/>
    <property type="molecule type" value="Genomic_DNA"/>
</dbReference>
<feature type="compositionally biased region" description="Low complexity" evidence="2">
    <location>
        <begin position="257"/>
        <end position="267"/>
    </location>
</feature>
<evidence type="ECO:0000313" key="4">
    <source>
        <dbReference type="Proteomes" id="UP001189429"/>
    </source>
</evidence>
<name>A0ABN9QT57_9DINO</name>
<accession>A0ABN9QT57</accession>
<gene>
    <name evidence="3" type="ORF">PCOR1329_LOCUS14276</name>
</gene>
<reference evidence="3" key="1">
    <citation type="submission" date="2023-10" db="EMBL/GenBank/DDBJ databases">
        <authorList>
            <person name="Chen Y."/>
            <person name="Shah S."/>
            <person name="Dougan E. K."/>
            <person name="Thang M."/>
            <person name="Chan C."/>
        </authorList>
    </citation>
    <scope>NUCLEOTIDE SEQUENCE [LARGE SCALE GENOMIC DNA]</scope>
</reference>
<dbReference type="Gene3D" id="1.10.443.10">
    <property type="entry name" value="Intergrase catalytic core"/>
    <property type="match status" value="1"/>
</dbReference>
<evidence type="ECO:0000256" key="2">
    <source>
        <dbReference type="SAM" id="MobiDB-lite"/>
    </source>
</evidence>
<feature type="compositionally biased region" description="Pro residues" evidence="2">
    <location>
        <begin position="244"/>
        <end position="256"/>
    </location>
</feature>
<dbReference type="SUPFAM" id="SSF56349">
    <property type="entry name" value="DNA breaking-rejoining enzymes"/>
    <property type="match status" value="1"/>
</dbReference>
<sequence length="583" mass="62860">MDFKMFGGSEVVGKGVLTKSKFSMLVAAVEFRFPRMKGRLCRVRAALKGWDYAHQPRHTAKRPQSASFLEENEGHLAEGLRLLRRTTPAGARLFPVSLPSYRNLIKAVQAQYSLDVGWGPYSPRAGFASESAALGVPFEAIRETGRWRVDSSLRIYIDVVQASQVGTALRAAGLQPALDWATRRWFDQVRTGLDAASTGHAQTSSWGFVPSLPGTPATPAPGTPMTSRVDTPPPLGPFEIPPAPPWTSPAPPPRVKAPPGARAAASPNQKKGLIMGMMKRLPTGSAFFRVLLAILFFSAFPACLFPNTSRSLIVLTDVAEEVGTAGGRIIAAAASVSTSAAKFVTAVTDGSIGVVEAAWRGVDLLDVEAHGSSGRLFVEVEDSWEEFLAEPEVQHVLRLEPDTTSELERLLLLSSARRPIGEFTHAVFRSPQLYSLVSFWVRWFPCGHVGIAWGVVSVYFRPQWANPSWALLGINETAEAPSMAERLQSLAVDSFPAPDLEPGPDALVGAPTLPNGLPRRLLRRAARGLLWLRRSLQTAFQWAGKVFPAQGRSAGAGDGNRYANISALTNFGPLAEAGGGERA</sequence>
<keyword evidence="1" id="KW-0233">DNA recombination</keyword>
<protein>
    <submittedName>
        <fullName evidence="3">Uncharacterized protein</fullName>
    </submittedName>
</protein>
<organism evidence="3 4">
    <name type="scientific">Prorocentrum cordatum</name>
    <dbReference type="NCBI Taxonomy" id="2364126"/>
    <lineage>
        <taxon>Eukaryota</taxon>
        <taxon>Sar</taxon>
        <taxon>Alveolata</taxon>
        <taxon>Dinophyceae</taxon>
        <taxon>Prorocentrales</taxon>
        <taxon>Prorocentraceae</taxon>
        <taxon>Prorocentrum</taxon>
    </lineage>
</organism>
<dbReference type="InterPro" id="IPR011010">
    <property type="entry name" value="DNA_brk_join_enz"/>
</dbReference>
<proteinExistence type="predicted"/>
<feature type="region of interest" description="Disordered" evidence="2">
    <location>
        <begin position="244"/>
        <end position="268"/>
    </location>
</feature>
<evidence type="ECO:0000313" key="3">
    <source>
        <dbReference type="EMBL" id="CAK0808809.1"/>
    </source>
</evidence>
<comment type="caution">
    <text evidence="3">The sequence shown here is derived from an EMBL/GenBank/DDBJ whole genome shotgun (WGS) entry which is preliminary data.</text>
</comment>
<keyword evidence="4" id="KW-1185">Reference proteome</keyword>
<evidence type="ECO:0000256" key="1">
    <source>
        <dbReference type="ARBA" id="ARBA00023172"/>
    </source>
</evidence>
<dbReference type="InterPro" id="IPR013762">
    <property type="entry name" value="Integrase-like_cat_sf"/>
</dbReference>
<feature type="region of interest" description="Disordered" evidence="2">
    <location>
        <begin position="204"/>
        <end position="227"/>
    </location>
</feature>
<dbReference type="Proteomes" id="UP001189429">
    <property type="component" value="Unassembled WGS sequence"/>
</dbReference>